<organism evidence="2 3">
    <name type="scientific">Methanococcoides methylutens MM1</name>
    <dbReference type="NCBI Taxonomy" id="1434104"/>
    <lineage>
        <taxon>Archaea</taxon>
        <taxon>Methanobacteriati</taxon>
        <taxon>Methanobacteriota</taxon>
        <taxon>Stenosarchaea group</taxon>
        <taxon>Methanomicrobia</taxon>
        <taxon>Methanosarcinales</taxon>
        <taxon>Methanosarcinaceae</taxon>
        <taxon>Methanococcoides</taxon>
    </lineage>
</organism>
<dbReference type="AlphaFoldDB" id="A0A0E3X197"/>
<protein>
    <submittedName>
        <fullName evidence="2">Uncharacterized protein</fullName>
    </submittedName>
</protein>
<keyword evidence="3" id="KW-1185">Reference proteome</keyword>
<dbReference type="EMBL" id="CP009518">
    <property type="protein sequence ID" value="AKB85009.1"/>
    <property type="molecule type" value="Genomic_DNA"/>
</dbReference>
<reference evidence="2 3" key="1">
    <citation type="submission" date="2014-07" db="EMBL/GenBank/DDBJ databases">
        <title>Methanogenic archaea and the global carbon cycle.</title>
        <authorList>
            <person name="Henriksen J.R."/>
            <person name="Luke J."/>
            <person name="Reinhart S."/>
            <person name="Benedict M.N."/>
            <person name="Youngblut N.D."/>
            <person name="Metcalf M.E."/>
            <person name="Whitaker R.J."/>
            <person name="Metcalf W.W."/>
        </authorList>
    </citation>
    <scope>NUCLEOTIDE SEQUENCE [LARGE SCALE GENOMIC DNA]</scope>
    <source>
        <strain evidence="2 3">MM1</strain>
    </source>
</reference>
<dbReference type="PATRIC" id="fig|1434104.5.peg.1037"/>
<dbReference type="Proteomes" id="UP000033048">
    <property type="component" value="Chromosome"/>
</dbReference>
<evidence type="ECO:0000313" key="3">
    <source>
        <dbReference type="Proteomes" id="UP000033048"/>
    </source>
</evidence>
<accession>A0A0E3X197</accession>
<keyword evidence="1" id="KW-0472">Membrane</keyword>
<evidence type="ECO:0000313" key="2">
    <source>
        <dbReference type="EMBL" id="AKB85009.1"/>
    </source>
</evidence>
<keyword evidence="1" id="KW-1133">Transmembrane helix</keyword>
<evidence type="ECO:0000256" key="1">
    <source>
        <dbReference type="SAM" id="Phobius"/>
    </source>
</evidence>
<name>A0A0E3X197_METMT</name>
<feature type="transmembrane region" description="Helical" evidence="1">
    <location>
        <begin position="55"/>
        <end position="74"/>
    </location>
</feature>
<proteinExistence type="predicted"/>
<dbReference type="HOGENOM" id="CLU_2581464_0_0_2"/>
<gene>
    <name evidence="2" type="ORF">MCMEM_0956</name>
</gene>
<dbReference type="KEGG" id="mmet:MCMEM_0956"/>
<sequence length="80" mass="9562">MAFFAHRYRIAKRRASVLNELELLDKIEKHETLTKKDIDGLKYIMWSLSVSKERLNYLIIIIFSMIAIMISIILDLRYLM</sequence>
<keyword evidence="1" id="KW-0812">Transmembrane</keyword>